<dbReference type="EMBL" id="ABIK02000006">
    <property type="protein sequence ID" value="EDS75401.1"/>
    <property type="molecule type" value="Genomic_DNA"/>
</dbReference>
<reference evidence="1" key="2">
    <citation type="submission" date="2014-06" db="EMBL/GenBank/DDBJ databases">
        <title>Draft genome sequence of Clostridium spiroforme (DSM 1552).</title>
        <authorList>
            <person name="Sudarsanam P."/>
            <person name="Ley R."/>
            <person name="Guruge J."/>
            <person name="Turnbaugh P.J."/>
            <person name="Mahowald M."/>
            <person name="Liep D."/>
            <person name="Gordon J."/>
        </authorList>
    </citation>
    <scope>NUCLEOTIDE SEQUENCE</scope>
    <source>
        <strain evidence="1">DSM 1552</strain>
    </source>
</reference>
<accession>B1C0R6</accession>
<reference evidence="1" key="1">
    <citation type="submission" date="2008-02" db="EMBL/GenBank/DDBJ databases">
        <authorList>
            <person name="Fulton L."/>
            <person name="Clifton S."/>
            <person name="Fulton B."/>
            <person name="Xu J."/>
            <person name="Minx P."/>
            <person name="Pepin K.H."/>
            <person name="Johnson M."/>
            <person name="Thiruvilangam P."/>
            <person name="Bhonagiri V."/>
            <person name="Nash W.E."/>
            <person name="Mardis E.R."/>
            <person name="Wilson R.K."/>
        </authorList>
    </citation>
    <scope>NUCLEOTIDE SEQUENCE [LARGE SCALE GENOMIC DNA]</scope>
    <source>
        <strain evidence="1">DSM 1552</strain>
    </source>
</reference>
<dbReference type="Proteomes" id="UP000004910">
    <property type="component" value="Unassembled WGS sequence"/>
</dbReference>
<proteinExistence type="predicted"/>
<sequence length="207" mass="25035">MIVMNERPDFNKIESYNEFIKYYWYRDELKKICKSLGVASNGTKQDINYYIEQYFNGNIIKDKKYKASKVKDSSISLDSKLLECDFCFNQKFREYFSKLTNITNFKFNANMATTWRMVKKNNDKNFTIQDMLDVYYGKKEYARYDNSSCQWNKFFKDFCADKRNSIYSNKMKVASILWNEVRNSTKEKVYTEELIKEYADKIKNYQQ</sequence>
<name>B1C0R6_9FIRM</name>
<dbReference type="STRING" id="428126.CLOSPI_00795"/>
<dbReference type="Pfam" id="PF18953">
    <property type="entry name" value="SAP_new25"/>
    <property type="match status" value="1"/>
</dbReference>
<keyword evidence="2" id="KW-1185">Reference proteome</keyword>
<dbReference type="HOGENOM" id="CLU_113708_0_0_9"/>
<evidence type="ECO:0000313" key="2">
    <source>
        <dbReference type="Proteomes" id="UP000004910"/>
    </source>
</evidence>
<gene>
    <name evidence="1" type="ORF">CLOSPI_00795</name>
</gene>
<dbReference type="eggNOG" id="COG2207">
    <property type="taxonomic scope" value="Bacteria"/>
</dbReference>
<evidence type="ECO:0000313" key="1">
    <source>
        <dbReference type="EMBL" id="EDS75401.1"/>
    </source>
</evidence>
<dbReference type="AlphaFoldDB" id="B1C0R6"/>
<evidence type="ECO:0008006" key="3">
    <source>
        <dbReference type="Google" id="ProtNLM"/>
    </source>
</evidence>
<protein>
    <recommendedName>
        <fullName evidence="3">SAP domain-containing protein</fullName>
    </recommendedName>
</protein>
<comment type="caution">
    <text evidence="1">The sequence shown here is derived from an EMBL/GenBank/DDBJ whole genome shotgun (WGS) entry which is preliminary data.</text>
</comment>
<organism evidence="1 2">
    <name type="scientific">Thomasclavelia spiroformis DSM 1552</name>
    <dbReference type="NCBI Taxonomy" id="428126"/>
    <lineage>
        <taxon>Bacteria</taxon>
        <taxon>Bacillati</taxon>
        <taxon>Bacillota</taxon>
        <taxon>Erysipelotrichia</taxon>
        <taxon>Erysipelotrichales</taxon>
        <taxon>Coprobacillaceae</taxon>
        <taxon>Thomasclavelia</taxon>
    </lineage>
</organism>